<dbReference type="Pfam" id="PF01624">
    <property type="entry name" value="MutS_I"/>
    <property type="match status" value="1"/>
</dbReference>
<feature type="binding site" evidence="9">
    <location>
        <begin position="620"/>
        <end position="627"/>
    </location>
    <ligand>
        <name>ATP</name>
        <dbReference type="ChEBI" id="CHEBI:30616"/>
    </ligand>
</feature>
<comment type="similarity">
    <text evidence="1 9 10">Belongs to the DNA mismatch repair MutS family.</text>
</comment>
<dbReference type="InterPro" id="IPR045076">
    <property type="entry name" value="MutS"/>
</dbReference>
<keyword evidence="5 9" id="KW-0067">ATP-binding</keyword>
<protein>
    <recommendedName>
        <fullName evidence="2 9">DNA mismatch repair protein MutS</fullName>
    </recommendedName>
</protein>
<feature type="coiled-coil region" evidence="11">
    <location>
        <begin position="510"/>
        <end position="537"/>
    </location>
</feature>
<evidence type="ECO:0000256" key="1">
    <source>
        <dbReference type="ARBA" id="ARBA00006271"/>
    </source>
</evidence>
<dbReference type="InterPro" id="IPR007696">
    <property type="entry name" value="DNA_mismatch_repair_MutS_core"/>
</dbReference>
<dbReference type="PIRSF" id="PIRSF037677">
    <property type="entry name" value="DNA_mis_repair_Msh6"/>
    <property type="match status" value="1"/>
</dbReference>
<dbReference type="CDD" id="cd03284">
    <property type="entry name" value="ABC_MutS1"/>
    <property type="match status" value="1"/>
</dbReference>
<comment type="function">
    <text evidence="8 9">This protein is involved in the repair of mismatches in DNA. It is possible that it carries out the mismatch recognition step. This protein has a weak ATPase activity.</text>
</comment>
<dbReference type="SUPFAM" id="SSF53150">
    <property type="entry name" value="DNA repair protein MutS, domain II"/>
    <property type="match status" value="1"/>
</dbReference>
<proteinExistence type="inferred from homology"/>
<dbReference type="SUPFAM" id="SSF55271">
    <property type="entry name" value="DNA repair protein MutS, domain I"/>
    <property type="match status" value="1"/>
</dbReference>
<dbReference type="AlphaFoldDB" id="A0A844G5D2"/>
<dbReference type="InterPro" id="IPR036678">
    <property type="entry name" value="MutS_con_dom_sf"/>
</dbReference>
<dbReference type="InterPro" id="IPR036187">
    <property type="entry name" value="DNA_mismatch_repair_MutS_sf"/>
</dbReference>
<evidence type="ECO:0000256" key="11">
    <source>
        <dbReference type="SAM" id="Coils"/>
    </source>
</evidence>
<evidence type="ECO:0000256" key="10">
    <source>
        <dbReference type="RuleBase" id="RU003756"/>
    </source>
</evidence>
<dbReference type="PROSITE" id="PS00486">
    <property type="entry name" value="DNA_MISMATCH_REPAIR_2"/>
    <property type="match status" value="1"/>
</dbReference>
<dbReference type="RefSeq" id="WP_106053425.1">
    <property type="nucleotide sequence ID" value="NZ_CALXOB010000014.1"/>
</dbReference>
<dbReference type="SMART" id="SM00534">
    <property type="entry name" value="MUTSac"/>
    <property type="match status" value="1"/>
</dbReference>
<evidence type="ECO:0000256" key="4">
    <source>
        <dbReference type="ARBA" id="ARBA00022763"/>
    </source>
</evidence>
<dbReference type="NCBIfam" id="NF003810">
    <property type="entry name" value="PRK05399.1"/>
    <property type="match status" value="1"/>
</dbReference>
<gene>
    <name evidence="9 13" type="primary">mutS</name>
    <name evidence="13" type="ORF">FYJ85_15030</name>
</gene>
<dbReference type="InterPro" id="IPR017261">
    <property type="entry name" value="DNA_mismatch_repair_MutS/MSH"/>
</dbReference>
<keyword evidence="7 9" id="KW-0234">DNA repair</keyword>
<dbReference type="SUPFAM" id="SSF52540">
    <property type="entry name" value="P-loop containing nucleoside triphosphate hydrolases"/>
    <property type="match status" value="1"/>
</dbReference>
<dbReference type="GO" id="GO:0006298">
    <property type="term" value="P:mismatch repair"/>
    <property type="evidence" value="ECO:0007669"/>
    <property type="project" value="UniProtKB-UniRule"/>
</dbReference>
<keyword evidence="3 9" id="KW-0547">Nucleotide-binding</keyword>
<dbReference type="Pfam" id="PF05192">
    <property type="entry name" value="MutS_III"/>
    <property type="match status" value="1"/>
</dbReference>
<evidence type="ECO:0000256" key="5">
    <source>
        <dbReference type="ARBA" id="ARBA00022840"/>
    </source>
</evidence>
<dbReference type="Gene3D" id="3.40.50.300">
    <property type="entry name" value="P-loop containing nucleotide triphosphate hydrolases"/>
    <property type="match status" value="1"/>
</dbReference>
<comment type="caution">
    <text evidence="13">The sequence shown here is derived from an EMBL/GenBank/DDBJ whole genome shotgun (WGS) entry which is preliminary data.</text>
</comment>
<dbReference type="SMART" id="SM00533">
    <property type="entry name" value="MUTSd"/>
    <property type="match status" value="1"/>
</dbReference>
<dbReference type="InterPro" id="IPR005748">
    <property type="entry name" value="DNA_mismatch_repair_MutS"/>
</dbReference>
<evidence type="ECO:0000259" key="12">
    <source>
        <dbReference type="PROSITE" id="PS00486"/>
    </source>
</evidence>
<keyword evidence="4 9" id="KW-0227">DNA damage</keyword>
<dbReference type="Gene3D" id="3.40.1170.10">
    <property type="entry name" value="DNA repair protein MutS, domain I"/>
    <property type="match status" value="1"/>
</dbReference>
<dbReference type="InterPro" id="IPR000432">
    <property type="entry name" value="DNA_mismatch_repair_MutS_C"/>
</dbReference>
<dbReference type="Gene3D" id="1.10.1420.10">
    <property type="match status" value="2"/>
</dbReference>
<keyword evidence="11" id="KW-0175">Coiled coil</keyword>
<evidence type="ECO:0000313" key="13">
    <source>
        <dbReference type="EMBL" id="MST98353.1"/>
    </source>
</evidence>
<dbReference type="Pfam" id="PF00488">
    <property type="entry name" value="MutS_V"/>
    <property type="match status" value="1"/>
</dbReference>
<evidence type="ECO:0000256" key="7">
    <source>
        <dbReference type="ARBA" id="ARBA00023204"/>
    </source>
</evidence>
<dbReference type="NCBIfam" id="TIGR01070">
    <property type="entry name" value="mutS1"/>
    <property type="match status" value="1"/>
</dbReference>
<keyword evidence="6 9" id="KW-0238">DNA-binding</keyword>
<dbReference type="FunFam" id="3.40.50.300:FF:000870">
    <property type="entry name" value="MutS protein homolog 4"/>
    <property type="match status" value="1"/>
</dbReference>
<dbReference type="HAMAP" id="MF_00096">
    <property type="entry name" value="MutS"/>
    <property type="match status" value="1"/>
</dbReference>
<evidence type="ECO:0000256" key="6">
    <source>
        <dbReference type="ARBA" id="ARBA00023125"/>
    </source>
</evidence>
<dbReference type="Pfam" id="PF05188">
    <property type="entry name" value="MutS_II"/>
    <property type="match status" value="1"/>
</dbReference>
<dbReference type="FunFam" id="1.10.1420.10:FF:000002">
    <property type="entry name" value="DNA mismatch repair protein MutS"/>
    <property type="match status" value="1"/>
</dbReference>
<dbReference type="InterPro" id="IPR007695">
    <property type="entry name" value="DNA_mismatch_repair_MutS-lik_N"/>
</dbReference>
<keyword evidence="14" id="KW-1185">Reference proteome</keyword>
<dbReference type="Proteomes" id="UP000435649">
    <property type="component" value="Unassembled WGS sequence"/>
</dbReference>
<evidence type="ECO:0000256" key="3">
    <source>
        <dbReference type="ARBA" id="ARBA00022741"/>
    </source>
</evidence>
<dbReference type="PANTHER" id="PTHR11361:SF34">
    <property type="entry name" value="DNA MISMATCH REPAIR PROTEIN MSH1, MITOCHONDRIAL"/>
    <property type="match status" value="1"/>
</dbReference>
<dbReference type="InterPro" id="IPR007861">
    <property type="entry name" value="DNA_mismatch_repair_MutS_clamp"/>
</dbReference>
<dbReference type="GO" id="GO:0140664">
    <property type="term" value="F:ATP-dependent DNA damage sensor activity"/>
    <property type="evidence" value="ECO:0007669"/>
    <property type="project" value="InterPro"/>
</dbReference>
<dbReference type="Gene3D" id="3.30.420.110">
    <property type="entry name" value="MutS, connector domain"/>
    <property type="match status" value="1"/>
</dbReference>
<dbReference type="GO" id="GO:0003684">
    <property type="term" value="F:damaged DNA binding"/>
    <property type="evidence" value="ECO:0007669"/>
    <property type="project" value="UniProtKB-UniRule"/>
</dbReference>
<dbReference type="GO" id="GO:0005524">
    <property type="term" value="F:ATP binding"/>
    <property type="evidence" value="ECO:0007669"/>
    <property type="project" value="UniProtKB-UniRule"/>
</dbReference>
<accession>A0A844G5D2</accession>
<dbReference type="PANTHER" id="PTHR11361">
    <property type="entry name" value="DNA MISMATCH REPAIR PROTEIN MUTS FAMILY MEMBER"/>
    <property type="match status" value="1"/>
</dbReference>
<evidence type="ECO:0000256" key="2">
    <source>
        <dbReference type="ARBA" id="ARBA00021982"/>
    </source>
</evidence>
<dbReference type="SUPFAM" id="SSF48334">
    <property type="entry name" value="DNA repair protein MutS, domain III"/>
    <property type="match status" value="1"/>
</dbReference>
<dbReference type="InterPro" id="IPR007860">
    <property type="entry name" value="DNA_mmatch_repair_MutS_con_dom"/>
</dbReference>
<dbReference type="InterPro" id="IPR016151">
    <property type="entry name" value="DNA_mismatch_repair_MutS_N"/>
</dbReference>
<dbReference type="GO" id="GO:0030983">
    <property type="term" value="F:mismatched DNA binding"/>
    <property type="evidence" value="ECO:0007669"/>
    <property type="project" value="InterPro"/>
</dbReference>
<reference evidence="13 14" key="1">
    <citation type="submission" date="2019-08" db="EMBL/GenBank/DDBJ databases">
        <title>In-depth cultivation of the pig gut microbiome towards novel bacterial diversity and tailored functional studies.</title>
        <authorList>
            <person name="Wylensek D."/>
            <person name="Hitch T.C.A."/>
            <person name="Clavel T."/>
        </authorList>
    </citation>
    <scope>NUCLEOTIDE SEQUENCE [LARGE SCALE GENOMIC DNA]</scope>
    <source>
        <strain evidence="13 14">BBE-744-WT-12</strain>
    </source>
</reference>
<feature type="domain" description="DNA mismatch repair proteins mutS family" evidence="12">
    <location>
        <begin position="694"/>
        <end position="710"/>
    </location>
</feature>
<name>A0A844G5D2_9BACT</name>
<dbReference type="GO" id="GO:0005829">
    <property type="term" value="C:cytosol"/>
    <property type="evidence" value="ECO:0007669"/>
    <property type="project" value="TreeGrafter"/>
</dbReference>
<evidence type="ECO:0000256" key="8">
    <source>
        <dbReference type="ARBA" id="ARBA00024647"/>
    </source>
</evidence>
<dbReference type="EMBL" id="VUNS01000018">
    <property type="protein sequence ID" value="MST98353.1"/>
    <property type="molecule type" value="Genomic_DNA"/>
</dbReference>
<dbReference type="Pfam" id="PF05190">
    <property type="entry name" value="MutS_IV"/>
    <property type="match status" value="1"/>
</dbReference>
<evidence type="ECO:0000313" key="14">
    <source>
        <dbReference type="Proteomes" id="UP000435649"/>
    </source>
</evidence>
<organism evidence="13 14">
    <name type="scientific">Victivallis lenta</name>
    <dbReference type="NCBI Taxonomy" id="2606640"/>
    <lineage>
        <taxon>Bacteria</taxon>
        <taxon>Pseudomonadati</taxon>
        <taxon>Lentisphaerota</taxon>
        <taxon>Lentisphaeria</taxon>
        <taxon>Victivallales</taxon>
        <taxon>Victivallaceae</taxon>
        <taxon>Victivallis</taxon>
    </lineage>
</organism>
<dbReference type="InterPro" id="IPR027417">
    <property type="entry name" value="P-loop_NTPase"/>
</dbReference>
<sequence length="844" mass="93855">MADINLTPMMQQYREAKASIPPDAVLLFRLGDFYEEFFEDAEKVSSVLELTLTRRQGYPMCGFPYHALDTYLPRLVAAGVKVAIAEQMEDPRLAKGIVKRQITRVITPGTIVDNALLSPSCNNYLTCLVQGKDVWALASLDISTGEFRVCRIAGNDKLATEFNRLGARECVISHRLDARFNEEEGARPEPRTKLLWTTVDNDYFDFSFAEDFLKRQFKVGTLDGFGLRDLPDAVSAAGAVLRYATENLRQDASHICRIELYSLDSSLELDSISLRNLELVETMFGTGKNGSLLGVLDHTETPMGGRKLRNWVLRPLCDHDAIVARLDAVGAFRDDPLTLAELRETIGVVRDLERIVGRLNVGNANARDLQTLAVSLDVLPGVKSLLANFNVPLLETLNGRLELFPELVEKIESAIAENPPAQLSDGGVIRAGYNAELDELRSAATDGKAWLSQIQLREQERTGIRSLKVKYNSVFGYYIEVSKANLSMVPEDYVRKQTLVNAERFITPELKELESKILGAEEKAKALEAQLFQELREFALQYTVRIQTAADALAGVDALASLAECARLHGYRRPRIFEDDRLIVKAGRHPVLDAAMGTDKFVPNDCLLDGDRNRMMLITGPNMAGKSTYIRQTALLVVLAQMGSFVPAESMELGLVDRIFTRVGAADDLARGQSTFMVEMVETANILNHVTPKSLVILDEIGRGTSTFDGLSIAWAVAEFLHDDPSCRCRTQFATHYHELTELAQTRRGVNNYNVAVKEYGDQIIFLRQIVPGSTDRSYGIHVAKLAGIPQPVIERANVILELLEKAADAPRDAISALPRQTVKARRRKGDVDENDDMIQLRLL</sequence>
<evidence type="ECO:0000256" key="9">
    <source>
        <dbReference type="HAMAP-Rule" id="MF_00096"/>
    </source>
</evidence>